<name>A0A382BB60_9ZZZZ</name>
<feature type="domain" description="MacB-like periplasmic core" evidence="2">
    <location>
        <begin position="21"/>
        <end position="97"/>
    </location>
</feature>
<sequence length="104" mass="11789">MSLSEKFRLAFRQIWSQKLKSFFSLLGVIVGVMFLLVVVSIVEGMDRYVREDFGSTIFGVNTITLRRSSGGPRFAGSGTRARDRRPRITTEDWSAIEDRIMIPG</sequence>
<keyword evidence="1" id="KW-1133">Transmembrane helix</keyword>
<evidence type="ECO:0000313" key="3">
    <source>
        <dbReference type="EMBL" id="SVB11008.1"/>
    </source>
</evidence>
<dbReference type="InterPro" id="IPR025857">
    <property type="entry name" value="MacB_PCD"/>
</dbReference>
<keyword evidence="1" id="KW-0812">Transmembrane</keyword>
<dbReference type="Pfam" id="PF12704">
    <property type="entry name" value="MacB_PCD"/>
    <property type="match status" value="1"/>
</dbReference>
<keyword evidence="1" id="KW-0472">Membrane</keyword>
<feature type="non-terminal residue" evidence="3">
    <location>
        <position position="104"/>
    </location>
</feature>
<gene>
    <name evidence="3" type="ORF">METZ01_LOCUS163862</name>
</gene>
<accession>A0A382BB60</accession>
<proteinExistence type="predicted"/>
<evidence type="ECO:0000256" key="1">
    <source>
        <dbReference type="SAM" id="Phobius"/>
    </source>
</evidence>
<reference evidence="3" key="1">
    <citation type="submission" date="2018-05" db="EMBL/GenBank/DDBJ databases">
        <authorList>
            <person name="Lanie J.A."/>
            <person name="Ng W.-L."/>
            <person name="Kazmierczak K.M."/>
            <person name="Andrzejewski T.M."/>
            <person name="Davidsen T.M."/>
            <person name="Wayne K.J."/>
            <person name="Tettelin H."/>
            <person name="Glass J.I."/>
            <person name="Rusch D."/>
            <person name="Podicherti R."/>
            <person name="Tsui H.-C.T."/>
            <person name="Winkler M.E."/>
        </authorList>
    </citation>
    <scope>NUCLEOTIDE SEQUENCE</scope>
</reference>
<evidence type="ECO:0000259" key="2">
    <source>
        <dbReference type="Pfam" id="PF12704"/>
    </source>
</evidence>
<dbReference type="EMBL" id="UINC01029005">
    <property type="protein sequence ID" value="SVB11008.1"/>
    <property type="molecule type" value="Genomic_DNA"/>
</dbReference>
<feature type="transmembrane region" description="Helical" evidence="1">
    <location>
        <begin position="21"/>
        <end position="42"/>
    </location>
</feature>
<organism evidence="3">
    <name type="scientific">marine metagenome</name>
    <dbReference type="NCBI Taxonomy" id="408172"/>
    <lineage>
        <taxon>unclassified sequences</taxon>
        <taxon>metagenomes</taxon>
        <taxon>ecological metagenomes</taxon>
    </lineage>
</organism>
<protein>
    <recommendedName>
        <fullName evidence="2">MacB-like periplasmic core domain-containing protein</fullName>
    </recommendedName>
</protein>
<dbReference type="AlphaFoldDB" id="A0A382BB60"/>